<keyword evidence="2" id="KW-1185">Reference proteome</keyword>
<evidence type="ECO:0008006" key="3">
    <source>
        <dbReference type="Google" id="ProtNLM"/>
    </source>
</evidence>
<protein>
    <recommendedName>
        <fullName evidence="3">Reverse transcriptase</fullName>
    </recommendedName>
</protein>
<dbReference type="AlphaFoldDB" id="A0AAW1CM57"/>
<accession>A0AAW1CM57</accession>
<sequence length="66" mass="7802">MLSAVPIFIKIGQRSSPTCHICLLNDDYEHIIMECSKFVPERDILFNELYRFLPAPFHFQQIIFSK</sequence>
<gene>
    <name evidence="1" type="ORF">O3M35_002910</name>
</gene>
<organism evidence="1 2">
    <name type="scientific">Rhynocoris fuscipes</name>
    <dbReference type="NCBI Taxonomy" id="488301"/>
    <lineage>
        <taxon>Eukaryota</taxon>
        <taxon>Metazoa</taxon>
        <taxon>Ecdysozoa</taxon>
        <taxon>Arthropoda</taxon>
        <taxon>Hexapoda</taxon>
        <taxon>Insecta</taxon>
        <taxon>Pterygota</taxon>
        <taxon>Neoptera</taxon>
        <taxon>Paraneoptera</taxon>
        <taxon>Hemiptera</taxon>
        <taxon>Heteroptera</taxon>
        <taxon>Panheteroptera</taxon>
        <taxon>Cimicomorpha</taxon>
        <taxon>Reduviidae</taxon>
        <taxon>Harpactorinae</taxon>
        <taxon>Harpactorini</taxon>
        <taxon>Rhynocoris</taxon>
    </lineage>
</organism>
<evidence type="ECO:0000313" key="1">
    <source>
        <dbReference type="EMBL" id="KAK9499986.1"/>
    </source>
</evidence>
<reference evidence="1 2" key="1">
    <citation type="submission" date="2022-12" db="EMBL/GenBank/DDBJ databases">
        <title>Chromosome-level genome assembly of true bugs.</title>
        <authorList>
            <person name="Ma L."/>
            <person name="Li H."/>
        </authorList>
    </citation>
    <scope>NUCLEOTIDE SEQUENCE [LARGE SCALE GENOMIC DNA]</scope>
    <source>
        <strain evidence="1">Lab_2022b</strain>
    </source>
</reference>
<name>A0AAW1CM57_9HEMI</name>
<comment type="caution">
    <text evidence="1">The sequence shown here is derived from an EMBL/GenBank/DDBJ whole genome shotgun (WGS) entry which is preliminary data.</text>
</comment>
<dbReference type="Proteomes" id="UP001461498">
    <property type="component" value="Unassembled WGS sequence"/>
</dbReference>
<dbReference type="EMBL" id="JAPXFL010000011">
    <property type="protein sequence ID" value="KAK9499986.1"/>
    <property type="molecule type" value="Genomic_DNA"/>
</dbReference>
<evidence type="ECO:0000313" key="2">
    <source>
        <dbReference type="Proteomes" id="UP001461498"/>
    </source>
</evidence>
<proteinExistence type="predicted"/>